<name>A0A165YVB9_METOA</name>
<evidence type="ECO:0000313" key="1">
    <source>
        <dbReference type="EMBL" id="KZX09913.1"/>
    </source>
</evidence>
<comment type="caution">
    <text evidence="1">The sequence shown here is derived from an EMBL/GenBank/DDBJ whole genome shotgun (WGS) entry which is preliminary data.</text>
</comment>
<gene>
    <name evidence="1" type="ORF">MBORA_19750</name>
</gene>
<keyword evidence="2" id="KW-1185">Reference proteome</keyword>
<protein>
    <submittedName>
        <fullName evidence="1">Uncharacterized protein</fullName>
    </submittedName>
</protein>
<accession>A0A165YVB9</accession>
<dbReference type="STRING" id="66851.MBORA_19750"/>
<dbReference type="RefSeq" id="WP_042692784.1">
    <property type="nucleotide sequence ID" value="NZ_CABMAB010000012.1"/>
</dbReference>
<dbReference type="AlphaFoldDB" id="A0A165YVB9"/>
<dbReference type="OrthoDB" id="70849at2157"/>
<sequence>MQFKLCPRCGSRNVKWIIPQNWSMWVCQDCDYTGPIIEGDENLAREIHENYLDYIEDEE</sequence>
<dbReference type="Proteomes" id="UP000077428">
    <property type="component" value="Unassembled WGS sequence"/>
</dbReference>
<proteinExistence type="predicted"/>
<dbReference type="EMBL" id="LWMU01000136">
    <property type="protein sequence ID" value="KZX09913.1"/>
    <property type="molecule type" value="Genomic_DNA"/>
</dbReference>
<reference evidence="2" key="1">
    <citation type="journal article" date="2016" name="Genome Announc.">
        <title>Draft Genome Sequences of Methanobrevibacter curvatus DSM11111, Methanobrevibacter cuticularis DSM11139, Methanobrevibacter filiformis DSM11501, and Methanobrevibacter oralis DSM7256.</title>
        <authorList>
            <person name="Poehlein A."/>
            <person name="Seedorf H."/>
        </authorList>
    </citation>
    <scope>NUCLEOTIDE SEQUENCE [LARGE SCALE GENOMIC DNA]</scope>
    <source>
        <strain evidence="2">DSM 7256 / JCM 30027 / ZR</strain>
    </source>
</reference>
<organism evidence="1 2">
    <name type="scientific">Methanobrevibacter oralis</name>
    <dbReference type="NCBI Taxonomy" id="66851"/>
    <lineage>
        <taxon>Archaea</taxon>
        <taxon>Methanobacteriati</taxon>
        <taxon>Methanobacteriota</taxon>
        <taxon>Methanomada group</taxon>
        <taxon>Methanobacteria</taxon>
        <taxon>Methanobacteriales</taxon>
        <taxon>Methanobacteriaceae</taxon>
        <taxon>Methanobrevibacter</taxon>
    </lineage>
</organism>
<dbReference type="PATRIC" id="fig|66851.6.peg.2169"/>
<evidence type="ECO:0000313" key="2">
    <source>
        <dbReference type="Proteomes" id="UP000077428"/>
    </source>
</evidence>